<keyword evidence="6" id="KW-0732">Signal</keyword>
<dbReference type="FunFam" id="2.60.40.420:FF:000034">
    <property type="entry name" value="Cupredoxin superfamily protein"/>
    <property type="match status" value="1"/>
</dbReference>
<reference evidence="8 9" key="3">
    <citation type="journal article" date="2010" name="BMC Genomics">
        <title>Transcriptome sequencing and comparative analysis of cucumber flowers with different sex types.</title>
        <authorList>
            <person name="Guo S."/>
            <person name="Zheng Y."/>
            <person name="Joung J.G."/>
            <person name="Liu S."/>
            <person name="Zhang Z."/>
            <person name="Crasta O.R."/>
            <person name="Sobral B.W."/>
            <person name="Xu Y."/>
            <person name="Huang S."/>
            <person name="Fei Z."/>
        </authorList>
    </citation>
    <scope>NUCLEOTIDE SEQUENCE [LARGE SCALE GENOMIC DNA]</scope>
    <source>
        <strain evidence="9">cv. 9930</strain>
    </source>
</reference>
<dbReference type="OrthoDB" id="5421909at2759"/>
<reference evidence="8 9" key="2">
    <citation type="journal article" date="2009" name="PLoS ONE">
        <title>An integrated genetic and cytogenetic map of the cucumber genome.</title>
        <authorList>
            <person name="Ren Y."/>
            <person name="Zhang Z."/>
            <person name="Liu J."/>
            <person name="Staub J.E."/>
            <person name="Han Y."/>
            <person name="Cheng Z."/>
            <person name="Li X."/>
            <person name="Lu J."/>
            <person name="Miao H."/>
            <person name="Kang H."/>
            <person name="Xie B."/>
            <person name="Gu X."/>
            <person name="Wang X."/>
            <person name="Du Y."/>
            <person name="Jin W."/>
            <person name="Huang S."/>
        </authorList>
    </citation>
    <scope>NUCLEOTIDE SEQUENCE [LARGE SCALE GENOMIC DNA]</scope>
    <source>
        <strain evidence="9">cv. 9930</strain>
    </source>
</reference>
<dbReference type="SUPFAM" id="SSF49503">
    <property type="entry name" value="Cupredoxins"/>
    <property type="match status" value="1"/>
</dbReference>
<feature type="region of interest" description="Disordered" evidence="5">
    <location>
        <begin position="136"/>
        <end position="176"/>
    </location>
</feature>
<proteinExistence type="predicted"/>
<protein>
    <recommendedName>
        <fullName evidence="7">Phytocyanin domain-containing protein</fullName>
    </recommendedName>
</protein>
<dbReference type="KEGG" id="csv:105436196"/>
<dbReference type="Gene3D" id="2.60.40.420">
    <property type="entry name" value="Cupredoxins - blue copper proteins"/>
    <property type="match status" value="1"/>
</dbReference>
<dbReference type="Gramene" id="KGN45267">
    <property type="protein sequence ID" value="KGN45267"/>
    <property type="gene ID" value="Csa_7G432490"/>
</dbReference>
<name>A0A0A0KA53_CUCSA</name>
<dbReference type="GO" id="GO:0009055">
    <property type="term" value="F:electron transfer activity"/>
    <property type="evidence" value="ECO:0007669"/>
    <property type="project" value="InterPro"/>
</dbReference>
<keyword evidence="9" id="KW-1185">Reference proteome</keyword>
<dbReference type="InterPro" id="IPR028871">
    <property type="entry name" value="BlueCu_1_BS"/>
</dbReference>
<dbReference type="InterPro" id="IPR008972">
    <property type="entry name" value="Cupredoxin"/>
</dbReference>
<keyword evidence="1" id="KW-0479">Metal-binding</keyword>
<dbReference type="eggNOG" id="ENOG502S038">
    <property type="taxonomic scope" value="Eukaryota"/>
</dbReference>
<keyword evidence="2" id="KW-0186">Copper</keyword>
<keyword evidence="3" id="KW-1015">Disulfide bond</keyword>
<gene>
    <name evidence="8" type="ORF">Csa_7G432490</name>
</gene>
<dbReference type="InterPro" id="IPR039391">
    <property type="entry name" value="Phytocyanin-like"/>
</dbReference>
<dbReference type="AlphaFoldDB" id="A0A0A0KA53"/>
<feature type="domain" description="Phytocyanin" evidence="7">
    <location>
        <begin position="25"/>
        <end position="129"/>
    </location>
</feature>
<feature type="compositionally biased region" description="Polar residues" evidence="5">
    <location>
        <begin position="137"/>
        <end position="146"/>
    </location>
</feature>
<dbReference type="PROSITE" id="PS00196">
    <property type="entry name" value="COPPER_BLUE"/>
    <property type="match status" value="1"/>
</dbReference>
<evidence type="ECO:0000313" key="9">
    <source>
        <dbReference type="Proteomes" id="UP000029981"/>
    </source>
</evidence>
<accession>A0A0A0KA53</accession>
<feature type="chain" id="PRO_5001971949" description="Phytocyanin domain-containing protein" evidence="6">
    <location>
        <begin position="24"/>
        <end position="205"/>
    </location>
</feature>
<evidence type="ECO:0000256" key="5">
    <source>
        <dbReference type="SAM" id="MobiDB-lite"/>
    </source>
</evidence>
<sequence>MGGGIIGLVLGLIAVVFVHQATAQTVRVVGDSTGWTVPMNGAAFYSEWASKFNFAIGDYLTFNFGTNMHSVQKVPKEAFEVCDGHNTTHYVITTGPTTLKLDTAGMHYFICTVGNHCFEGQKLAVNVTVTVVPPTDNAMSPSSNAAQPPPTRTPPASHGDACSSTPANSLSSSPPICDGSSSALTPSSSTLLMATLYVTLYAFVL</sequence>
<dbReference type="OMA" id="MGWIVPS"/>
<feature type="signal peptide" evidence="6">
    <location>
        <begin position="1"/>
        <end position="23"/>
    </location>
</feature>
<evidence type="ECO:0000256" key="6">
    <source>
        <dbReference type="SAM" id="SignalP"/>
    </source>
</evidence>
<dbReference type="GO" id="GO:0005886">
    <property type="term" value="C:plasma membrane"/>
    <property type="evidence" value="ECO:0000318"/>
    <property type="project" value="GO_Central"/>
</dbReference>
<feature type="compositionally biased region" description="Low complexity" evidence="5">
    <location>
        <begin position="163"/>
        <end position="176"/>
    </location>
</feature>
<evidence type="ECO:0000256" key="1">
    <source>
        <dbReference type="ARBA" id="ARBA00022723"/>
    </source>
</evidence>
<dbReference type="Proteomes" id="UP000029981">
    <property type="component" value="Chromosome 7"/>
</dbReference>
<reference evidence="8 9" key="4">
    <citation type="journal article" date="2011" name="BMC Genomics">
        <title>RNA-Seq improves annotation of protein-coding genes in the cucumber genome.</title>
        <authorList>
            <person name="Li Z."/>
            <person name="Zhang Z."/>
            <person name="Yan P."/>
            <person name="Huang S."/>
            <person name="Fei Z."/>
            <person name="Lin K."/>
        </authorList>
    </citation>
    <scope>NUCLEOTIDE SEQUENCE [LARGE SCALE GENOMIC DNA]</scope>
    <source>
        <strain evidence="9">cv. 9930</strain>
    </source>
</reference>
<dbReference type="EMBL" id="CM002928">
    <property type="protein sequence ID" value="KGN45267.1"/>
    <property type="molecule type" value="Genomic_DNA"/>
</dbReference>
<dbReference type="PANTHER" id="PTHR33021">
    <property type="entry name" value="BLUE COPPER PROTEIN"/>
    <property type="match status" value="1"/>
</dbReference>
<evidence type="ECO:0000259" key="7">
    <source>
        <dbReference type="PROSITE" id="PS51485"/>
    </source>
</evidence>
<evidence type="ECO:0000256" key="2">
    <source>
        <dbReference type="ARBA" id="ARBA00023008"/>
    </source>
</evidence>
<evidence type="ECO:0000313" key="8">
    <source>
        <dbReference type="EMBL" id="KGN45267.1"/>
    </source>
</evidence>
<dbReference type="PROSITE" id="PS51485">
    <property type="entry name" value="PHYTOCYANIN"/>
    <property type="match status" value="1"/>
</dbReference>
<reference evidence="8 9" key="1">
    <citation type="journal article" date="2009" name="Nat. Genet.">
        <title>The genome of the cucumber, Cucumis sativus L.</title>
        <authorList>
            <person name="Huang S."/>
            <person name="Li R."/>
            <person name="Zhang Z."/>
            <person name="Li L."/>
            <person name="Gu X."/>
            <person name="Fan W."/>
            <person name="Lucas W.J."/>
            <person name="Wang X."/>
            <person name="Xie B."/>
            <person name="Ni P."/>
            <person name="Ren Y."/>
            <person name="Zhu H."/>
            <person name="Li J."/>
            <person name="Lin K."/>
            <person name="Jin W."/>
            <person name="Fei Z."/>
            <person name="Li G."/>
            <person name="Staub J."/>
            <person name="Kilian A."/>
            <person name="van der Vossen E.A."/>
            <person name="Wu Y."/>
            <person name="Guo J."/>
            <person name="He J."/>
            <person name="Jia Z."/>
            <person name="Ren Y."/>
            <person name="Tian G."/>
            <person name="Lu Y."/>
            <person name="Ruan J."/>
            <person name="Qian W."/>
            <person name="Wang M."/>
            <person name="Huang Q."/>
            <person name="Li B."/>
            <person name="Xuan Z."/>
            <person name="Cao J."/>
            <person name="Asan"/>
            <person name="Wu Z."/>
            <person name="Zhang J."/>
            <person name="Cai Q."/>
            <person name="Bai Y."/>
            <person name="Zhao B."/>
            <person name="Han Y."/>
            <person name="Li Y."/>
            <person name="Li X."/>
            <person name="Wang S."/>
            <person name="Shi Q."/>
            <person name="Liu S."/>
            <person name="Cho W.K."/>
            <person name="Kim J.Y."/>
            <person name="Xu Y."/>
            <person name="Heller-Uszynska K."/>
            <person name="Miao H."/>
            <person name="Cheng Z."/>
            <person name="Zhang S."/>
            <person name="Wu J."/>
            <person name="Yang Y."/>
            <person name="Kang H."/>
            <person name="Li M."/>
            <person name="Liang H."/>
            <person name="Ren X."/>
            <person name="Shi Z."/>
            <person name="Wen M."/>
            <person name="Jian M."/>
            <person name="Yang H."/>
            <person name="Zhang G."/>
            <person name="Yang Z."/>
            <person name="Chen R."/>
            <person name="Liu S."/>
            <person name="Li J."/>
            <person name="Ma L."/>
            <person name="Liu H."/>
            <person name="Zhou Y."/>
            <person name="Zhao J."/>
            <person name="Fang X."/>
            <person name="Li G."/>
            <person name="Fang L."/>
            <person name="Li Y."/>
            <person name="Liu D."/>
            <person name="Zheng H."/>
            <person name="Zhang Y."/>
            <person name="Qin N."/>
            <person name="Li Z."/>
            <person name="Yang G."/>
            <person name="Yang S."/>
            <person name="Bolund L."/>
            <person name="Kristiansen K."/>
            <person name="Zheng H."/>
            <person name="Li S."/>
            <person name="Zhang X."/>
            <person name="Yang H."/>
            <person name="Wang J."/>
            <person name="Sun R."/>
            <person name="Zhang B."/>
            <person name="Jiang S."/>
            <person name="Wang J."/>
            <person name="Du Y."/>
            <person name="Li S."/>
        </authorList>
    </citation>
    <scope>NUCLEOTIDE SEQUENCE [LARGE SCALE GENOMIC DNA]</scope>
    <source>
        <strain evidence="9">cv. 9930</strain>
    </source>
</reference>
<dbReference type="InterPro" id="IPR003245">
    <property type="entry name" value="Phytocyanin_dom"/>
</dbReference>
<dbReference type="Pfam" id="PF02298">
    <property type="entry name" value="Cu_bind_like"/>
    <property type="match status" value="1"/>
</dbReference>
<dbReference type="GO" id="GO:0046872">
    <property type="term" value="F:metal ion binding"/>
    <property type="evidence" value="ECO:0007669"/>
    <property type="project" value="UniProtKB-KW"/>
</dbReference>
<keyword evidence="4" id="KW-0325">Glycoprotein</keyword>
<dbReference type="PANTHER" id="PTHR33021:SF189">
    <property type="entry name" value="CUCUMBER PEELING CUPREDOXIN-LIKE"/>
    <property type="match status" value="1"/>
</dbReference>
<evidence type="ECO:0000256" key="4">
    <source>
        <dbReference type="ARBA" id="ARBA00023180"/>
    </source>
</evidence>
<organism evidence="8 9">
    <name type="scientific">Cucumis sativus</name>
    <name type="common">Cucumber</name>
    <dbReference type="NCBI Taxonomy" id="3659"/>
    <lineage>
        <taxon>Eukaryota</taxon>
        <taxon>Viridiplantae</taxon>
        <taxon>Streptophyta</taxon>
        <taxon>Embryophyta</taxon>
        <taxon>Tracheophyta</taxon>
        <taxon>Spermatophyta</taxon>
        <taxon>Magnoliopsida</taxon>
        <taxon>eudicotyledons</taxon>
        <taxon>Gunneridae</taxon>
        <taxon>Pentapetalae</taxon>
        <taxon>rosids</taxon>
        <taxon>fabids</taxon>
        <taxon>Cucurbitales</taxon>
        <taxon>Cucurbitaceae</taxon>
        <taxon>Benincaseae</taxon>
        <taxon>Cucumis</taxon>
    </lineage>
</organism>
<evidence type="ECO:0000256" key="3">
    <source>
        <dbReference type="ARBA" id="ARBA00023157"/>
    </source>
</evidence>